<dbReference type="EMBL" id="GBRH01168522">
    <property type="protein sequence ID" value="JAE29374.1"/>
    <property type="molecule type" value="Transcribed_RNA"/>
</dbReference>
<reference evidence="1" key="1">
    <citation type="submission" date="2014-09" db="EMBL/GenBank/DDBJ databases">
        <authorList>
            <person name="Magalhaes I.L.F."/>
            <person name="Oliveira U."/>
            <person name="Santos F.R."/>
            <person name="Vidigal T.H.D.A."/>
            <person name="Brescovit A.D."/>
            <person name="Santos A.J."/>
        </authorList>
    </citation>
    <scope>NUCLEOTIDE SEQUENCE</scope>
    <source>
        <tissue evidence="1">Shoot tissue taken approximately 20 cm above the soil surface</tissue>
    </source>
</reference>
<protein>
    <submittedName>
        <fullName evidence="1">Uncharacterized protein</fullName>
    </submittedName>
</protein>
<dbReference type="AlphaFoldDB" id="A0A0A9H0R0"/>
<proteinExistence type="predicted"/>
<organism evidence="1">
    <name type="scientific">Arundo donax</name>
    <name type="common">Giant reed</name>
    <name type="synonym">Donax arundinaceus</name>
    <dbReference type="NCBI Taxonomy" id="35708"/>
    <lineage>
        <taxon>Eukaryota</taxon>
        <taxon>Viridiplantae</taxon>
        <taxon>Streptophyta</taxon>
        <taxon>Embryophyta</taxon>
        <taxon>Tracheophyta</taxon>
        <taxon>Spermatophyta</taxon>
        <taxon>Magnoliopsida</taxon>
        <taxon>Liliopsida</taxon>
        <taxon>Poales</taxon>
        <taxon>Poaceae</taxon>
        <taxon>PACMAD clade</taxon>
        <taxon>Arundinoideae</taxon>
        <taxon>Arundineae</taxon>
        <taxon>Arundo</taxon>
    </lineage>
</organism>
<reference evidence="1" key="2">
    <citation type="journal article" date="2015" name="Data Brief">
        <title>Shoot transcriptome of the giant reed, Arundo donax.</title>
        <authorList>
            <person name="Barrero R.A."/>
            <person name="Guerrero F.D."/>
            <person name="Moolhuijzen P."/>
            <person name="Goolsby J.A."/>
            <person name="Tidwell J."/>
            <person name="Bellgard S.E."/>
            <person name="Bellgard M.I."/>
        </authorList>
    </citation>
    <scope>NUCLEOTIDE SEQUENCE</scope>
    <source>
        <tissue evidence="1">Shoot tissue taken approximately 20 cm above the soil surface</tissue>
    </source>
</reference>
<evidence type="ECO:0000313" key="1">
    <source>
        <dbReference type="EMBL" id="JAE29374.1"/>
    </source>
</evidence>
<name>A0A0A9H0R0_ARUDO</name>
<sequence length="31" mass="3411">MDIELELGSITGIIFARDSSKSILCLQVETQ</sequence>
<accession>A0A0A9H0R0</accession>